<dbReference type="Proteomes" id="UP001302602">
    <property type="component" value="Unassembled WGS sequence"/>
</dbReference>
<gene>
    <name evidence="1" type="ORF">N657DRAFT_544690</name>
</gene>
<evidence type="ECO:0000313" key="2">
    <source>
        <dbReference type="Proteomes" id="UP001302602"/>
    </source>
</evidence>
<dbReference type="RefSeq" id="XP_062642777.1">
    <property type="nucleotide sequence ID" value="XM_062787846.1"/>
</dbReference>
<feature type="non-terminal residue" evidence="1">
    <location>
        <position position="84"/>
    </location>
</feature>
<evidence type="ECO:0000313" key="1">
    <source>
        <dbReference type="EMBL" id="KAK4119004.1"/>
    </source>
</evidence>
<comment type="caution">
    <text evidence="1">The sequence shown here is derived from an EMBL/GenBank/DDBJ whole genome shotgun (WGS) entry which is preliminary data.</text>
</comment>
<proteinExistence type="predicted"/>
<organism evidence="1 2">
    <name type="scientific">Parathielavia appendiculata</name>
    <dbReference type="NCBI Taxonomy" id="2587402"/>
    <lineage>
        <taxon>Eukaryota</taxon>
        <taxon>Fungi</taxon>
        <taxon>Dikarya</taxon>
        <taxon>Ascomycota</taxon>
        <taxon>Pezizomycotina</taxon>
        <taxon>Sordariomycetes</taxon>
        <taxon>Sordariomycetidae</taxon>
        <taxon>Sordariales</taxon>
        <taxon>Chaetomiaceae</taxon>
        <taxon>Parathielavia</taxon>
    </lineage>
</organism>
<keyword evidence="2" id="KW-1185">Reference proteome</keyword>
<dbReference type="GeneID" id="87824616"/>
<feature type="non-terminal residue" evidence="1">
    <location>
        <position position="1"/>
    </location>
</feature>
<dbReference type="AlphaFoldDB" id="A0AAN6Z019"/>
<sequence>TTAVNWRNSPYAPRCFAELSGLCPPPSLGSGKSRLVCHTGLNWKKSPYSMTIGIPLKGRCRSSLHCRKRLSTAASVRPPTWLIS</sequence>
<reference evidence="1" key="1">
    <citation type="journal article" date="2023" name="Mol. Phylogenet. Evol.">
        <title>Genome-scale phylogeny and comparative genomics of the fungal order Sordariales.</title>
        <authorList>
            <person name="Hensen N."/>
            <person name="Bonometti L."/>
            <person name="Westerberg I."/>
            <person name="Brannstrom I.O."/>
            <person name="Guillou S."/>
            <person name="Cros-Aarteil S."/>
            <person name="Calhoun S."/>
            <person name="Haridas S."/>
            <person name="Kuo A."/>
            <person name="Mondo S."/>
            <person name="Pangilinan J."/>
            <person name="Riley R."/>
            <person name="LaButti K."/>
            <person name="Andreopoulos B."/>
            <person name="Lipzen A."/>
            <person name="Chen C."/>
            <person name="Yan M."/>
            <person name="Daum C."/>
            <person name="Ng V."/>
            <person name="Clum A."/>
            <person name="Steindorff A."/>
            <person name="Ohm R.A."/>
            <person name="Martin F."/>
            <person name="Silar P."/>
            <person name="Natvig D.O."/>
            <person name="Lalanne C."/>
            <person name="Gautier V."/>
            <person name="Ament-Velasquez S.L."/>
            <person name="Kruys A."/>
            <person name="Hutchinson M.I."/>
            <person name="Powell A.J."/>
            <person name="Barry K."/>
            <person name="Miller A.N."/>
            <person name="Grigoriev I.V."/>
            <person name="Debuchy R."/>
            <person name="Gladieux P."/>
            <person name="Hiltunen Thoren M."/>
            <person name="Johannesson H."/>
        </authorList>
    </citation>
    <scope>NUCLEOTIDE SEQUENCE</scope>
    <source>
        <strain evidence="1">CBS 731.68</strain>
    </source>
</reference>
<reference evidence="1" key="2">
    <citation type="submission" date="2023-05" db="EMBL/GenBank/DDBJ databases">
        <authorList>
            <consortium name="Lawrence Berkeley National Laboratory"/>
            <person name="Steindorff A."/>
            <person name="Hensen N."/>
            <person name="Bonometti L."/>
            <person name="Westerberg I."/>
            <person name="Brannstrom I.O."/>
            <person name="Guillou S."/>
            <person name="Cros-Aarteil S."/>
            <person name="Calhoun S."/>
            <person name="Haridas S."/>
            <person name="Kuo A."/>
            <person name="Mondo S."/>
            <person name="Pangilinan J."/>
            <person name="Riley R."/>
            <person name="Labutti K."/>
            <person name="Andreopoulos B."/>
            <person name="Lipzen A."/>
            <person name="Chen C."/>
            <person name="Yanf M."/>
            <person name="Daum C."/>
            <person name="Ng V."/>
            <person name="Clum A."/>
            <person name="Ohm R."/>
            <person name="Martin F."/>
            <person name="Silar P."/>
            <person name="Natvig D."/>
            <person name="Lalanne C."/>
            <person name="Gautier V."/>
            <person name="Ament-Velasquez S.L."/>
            <person name="Kruys A."/>
            <person name="Hutchinson M.I."/>
            <person name="Powell A.J."/>
            <person name="Barry K."/>
            <person name="Miller A.N."/>
            <person name="Grigoriev I.V."/>
            <person name="Debuchy R."/>
            <person name="Gladieux P."/>
            <person name="Thoren M.H."/>
            <person name="Johannesson H."/>
        </authorList>
    </citation>
    <scope>NUCLEOTIDE SEQUENCE</scope>
    <source>
        <strain evidence="1">CBS 731.68</strain>
    </source>
</reference>
<name>A0AAN6Z019_9PEZI</name>
<accession>A0AAN6Z019</accession>
<protein>
    <submittedName>
        <fullName evidence="1">Uncharacterized protein</fullName>
    </submittedName>
</protein>
<dbReference type="EMBL" id="MU853255">
    <property type="protein sequence ID" value="KAK4119004.1"/>
    <property type="molecule type" value="Genomic_DNA"/>
</dbReference>